<dbReference type="EMBL" id="JAPYKS010000052">
    <property type="protein sequence ID" value="MEI9413142.1"/>
    <property type="molecule type" value="Genomic_DNA"/>
</dbReference>
<accession>A0ABU8L592</accession>
<evidence type="ECO:0000313" key="1">
    <source>
        <dbReference type="EMBL" id="MEI9413142.1"/>
    </source>
</evidence>
<protein>
    <submittedName>
        <fullName evidence="1">Uncharacterized protein</fullName>
    </submittedName>
</protein>
<organism evidence="1 2">
    <name type="scientific">Mesorhizobium salmacidum</name>
    <dbReference type="NCBI Taxonomy" id="3015171"/>
    <lineage>
        <taxon>Bacteria</taxon>
        <taxon>Pseudomonadati</taxon>
        <taxon>Pseudomonadota</taxon>
        <taxon>Alphaproteobacteria</taxon>
        <taxon>Hyphomicrobiales</taxon>
        <taxon>Phyllobacteriaceae</taxon>
        <taxon>Mesorhizobium</taxon>
    </lineage>
</organism>
<gene>
    <name evidence="1" type="ORF">O7A60_31025</name>
</gene>
<reference evidence="1 2" key="1">
    <citation type="submission" date="2022-12" db="EMBL/GenBank/DDBJ databases">
        <authorList>
            <person name="Muema E."/>
        </authorList>
    </citation>
    <scope>NUCLEOTIDE SEQUENCE [LARGE SCALE GENOMIC DNA]</scope>
    <source>
        <strain evidence="2">1326</strain>
    </source>
</reference>
<proteinExistence type="predicted"/>
<comment type="caution">
    <text evidence="1">The sequence shown here is derived from an EMBL/GenBank/DDBJ whole genome shotgun (WGS) entry which is preliminary data.</text>
</comment>
<sequence>MFATAFALLISFSVSVVLLSWAAPITAQAISFDVQKSIDGWQLRQTVSDAPHRRGK</sequence>
<dbReference type="Proteomes" id="UP001387293">
    <property type="component" value="Unassembled WGS sequence"/>
</dbReference>
<dbReference type="RefSeq" id="WP_337109464.1">
    <property type="nucleotide sequence ID" value="NZ_JAPYKS010000052.1"/>
</dbReference>
<keyword evidence="2" id="KW-1185">Reference proteome</keyword>
<name>A0ABU8L592_9HYPH</name>
<evidence type="ECO:0000313" key="2">
    <source>
        <dbReference type="Proteomes" id="UP001387293"/>
    </source>
</evidence>